<feature type="disulfide bond" evidence="1">
    <location>
        <begin position="205"/>
        <end position="214"/>
    </location>
</feature>
<dbReference type="SMART" id="SM00181">
    <property type="entry name" value="EGF"/>
    <property type="match status" value="1"/>
</dbReference>
<comment type="caution">
    <text evidence="1">Lacks conserved residue(s) required for the propagation of feature annotation.</text>
</comment>
<gene>
    <name evidence="4" type="ORF">MGAL_10B054245</name>
</gene>
<reference evidence="4" key="1">
    <citation type="submission" date="2018-11" db="EMBL/GenBank/DDBJ databases">
        <authorList>
            <person name="Alioto T."/>
            <person name="Alioto T."/>
        </authorList>
    </citation>
    <scope>NUCLEOTIDE SEQUENCE</scope>
</reference>
<dbReference type="Proteomes" id="UP000596742">
    <property type="component" value="Unassembled WGS sequence"/>
</dbReference>
<accession>A0A8B6FH69</accession>
<evidence type="ECO:0000259" key="3">
    <source>
        <dbReference type="PROSITE" id="PS50026"/>
    </source>
</evidence>
<evidence type="ECO:0000256" key="1">
    <source>
        <dbReference type="PROSITE-ProRule" id="PRU00076"/>
    </source>
</evidence>
<feature type="domain" description="EGF-like" evidence="3">
    <location>
        <begin position="180"/>
        <end position="215"/>
    </location>
</feature>
<sequence length="221" mass="24246">MFDLCDTCRSDVNGVIYCEVEHWAPWSPCNATCGGAVQERQKFICCDQSEYKSLKWCLNACNISFSWWQAHATEYKTCGQCQRGGTFDVKQNSCICPSGYGGSCCDIQTTLPTTIKTSTTTTKPTTTKTTTIPTTTEATTKPTKTKTTTKTTTTKTTTPKTQKTSNKPSTIYVATQNRGVITSCSGNPCQQGTCIPMNIQYFCLCTPGYEGHNCDKGKKQL</sequence>
<evidence type="ECO:0000313" key="5">
    <source>
        <dbReference type="Proteomes" id="UP000596742"/>
    </source>
</evidence>
<organism evidence="4 5">
    <name type="scientific">Mytilus galloprovincialis</name>
    <name type="common">Mediterranean mussel</name>
    <dbReference type="NCBI Taxonomy" id="29158"/>
    <lineage>
        <taxon>Eukaryota</taxon>
        <taxon>Metazoa</taxon>
        <taxon>Spiralia</taxon>
        <taxon>Lophotrochozoa</taxon>
        <taxon>Mollusca</taxon>
        <taxon>Bivalvia</taxon>
        <taxon>Autobranchia</taxon>
        <taxon>Pteriomorphia</taxon>
        <taxon>Mytilida</taxon>
        <taxon>Mytiloidea</taxon>
        <taxon>Mytilidae</taxon>
        <taxon>Mytilinae</taxon>
        <taxon>Mytilus</taxon>
    </lineage>
</organism>
<keyword evidence="1" id="KW-1015">Disulfide bond</keyword>
<proteinExistence type="predicted"/>
<keyword evidence="5" id="KW-1185">Reference proteome</keyword>
<protein>
    <recommendedName>
        <fullName evidence="3">EGF-like domain-containing protein</fullName>
    </recommendedName>
</protein>
<evidence type="ECO:0000313" key="4">
    <source>
        <dbReference type="EMBL" id="VDI48563.1"/>
    </source>
</evidence>
<dbReference type="InterPro" id="IPR036383">
    <property type="entry name" value="TSP1_rpt_sf"/>
</dbReference>
<dbReference type="PROSITE" id="PS00022">
    <property type="entry name" value="EGF_1"/>
    <property type="match status" value="1"/>
</dbReference>
<keyword evidence="1" id="KW-0245">EGF-like domain</keyword>
<dbReference type="SUPFAM" id="SSF82895">
    <property type="entry name" value="TSP-1 type 1 repeat"/>
    <property type="match status" value="1"/>
</dbReference>
<dbReference type="OrthoDB" id="8962045at2759"/>
<dbReference type="Gene3D" id="2.10.25.10">
    <property type="entry name" value="Laminin"/>
    <property type="match status" value="1"/>
</dbReference>
<comment type="caution">
    <text evidence="4">The sequence shown here is derived from an EMBL/GenBank/DDBJ whole genome shotgun (WGS) entry which is preliminary data.</text>
</comment>
<dbReference type="InterPro" id="IPR000742">
    <property type="entry name" value="EGF"/>
</dbReference>
<feature type="region of interest" description="Disordered" evidence="2">
    <location>
        <begin position="118"/>
        <end position="168"/>
    </location>
</feature>
<dbReference type="Pfam" id="PF00090">
    <property type="entry name" value="TSP_1"/>
    <property type="match status" value="1"/>
</dbReference>
<dbReference type="AlphaFoldDB" id="A0A8B6FH69"/>
<name>A0A8B6FH69_MYTGA</name>
<dbReference type="InterPro" id="IPR000884">
    <property type="entry name" value="TSP1_rpt"/>
</dbReference>
<dbReference type="PROSITE" id="PS50026">
    <property type="entry name" value="EGF_3"/>
    <property type="match status" value="1"/>
</dbReference>
<dbReference type="EMBL" id="UYJE01006745">
    <property type="protein sequence ID" value="VDI48563.1"/>
    <property type="molecule type" value="Genomic_DNA"/>
</dbReference>
<dbReference type="PROSITE" id="PS50092">
    <property type="entry name" value="TSP1"/>
    <property type="match status" value="1"/>
</dbReference>
<feature type="disulfide bond" evidence="1">
    <location>
        <begin position="184"/>
        <end position="194"/>
    </location>
</feature>
<dbReference type="SUPFAM" id="SSF57196">
    <property type="entry name" value="EGF/Laminin"/>
    <property type="match status" value="1"/>
</dbReference>
<evidence type="ECO:0000256" key="2">
    <source>
        <dbReference type="SAM" id="MobiDB-lite"/>
    </source>
</evidence>
<dbReference type="PROSITE" id="PS01186">
    <property type="entry name" value="EGF_2"/>
    <property type="match status" value="1"/>
</dbReference>